<dbReference type="EMBL" id="PVNK01000004">
    <property type="protein sequence ID" value="PRQ05873.1"/>
    <property type="molecule type" value="Genomic_DNA"/>
</dbReference>
<keyword evidence="2" id="KW-1185">Reference proteome</keyword>
<comment type="caution">
    <text evidence="1">The sequence shown here is derived from an EMBL/GenBank/DDBJ whole genome shotgun (WGS) entry which is preliminary data.</text>
</comment>
<accession>A0A2S9YLA5</accession>
<organism evidence="1 2">
    <name type="scientific">Enhygromyxa salina</name>
    <dbReference type="NCBI Taxonomy" id="215803"/>
    <lineage>
        <taxon>Bacteria</taxon>
        <taxon>Pseudomonadati</taxon>
        <taxon>Myxococcota</taxon>
        <taxon>Polyangia</taxon>
        <taxon>Nannocystales</taxon>
        <taxon>Nannocystaceae</taxon>
        <taxon>Enhygromyxa</taxon>
    </lineage>
</organism>
<name>A0A2S9YLA5_9BACT</name>
<evidence type="ECO:0000313" key="1">
    <source>
        <dbReference type="EMBL" id="PRQ05873.1"/>
    </source>
</evidence>
<dbReference type="Proteomes" id="UP000237968">
    <property type="component" value="Unassembled WGS sequence"/>
</dbReference>
<gene>
    <name evidence="1" type="ORF">ENSA5_00420</name>
</gene>
<sequence>MGGGPDELTYSGLDSEEEEVWGPSAYVVDHAGLNWIADGPGHKVLVINDEDTIVDRYELEGLVRGIEDIAVTETHLYVLAVGGVAPEIGRIGRNDVAPSAWESFPIPTDNLDPTEVTGLYQDASGVVSVELTFGRQHLPLFEADGAPIAAPGAPVSGYAIDGHQVTLVSHTGEPGQDLQTGSILVDGSEVASVETEGMIGDFFVIAEAPKGDLWVHASDVGINQEGALIARSLAYRFSLDGELVSLLEMPMTDELVWVEHRITMDPEGNLRVLSTGPDEATLRRPTSLDPMQPSIMPPGVAPYLPKRHPASFEAPTPAPQPDNLECLYREDIMQRAYEYANFVAVYNNNHMQTCPGRTPVSYFQEHLGQPIAGVAYKYAGYQEVSTYEHAVNNNFTIGDLNTKTDKVLDGCSHGVDCSGFVSKAWRCGHHYTGNLSEVSFELGSTDELGPGDALNKPYSHVRLVAEHLGAWGVKVVESTVGKDRMRVVVRDMSWASAGYAAGYTPIRLDNLCPDAPPPPPPSTHVVFDASGYIPANSSFVPIPPARLLDTREPGGEYEGQLATGQEIQVTVAGRAGMPAAPGLGAVVLNVAIAAPSERGFLAVYPDAPYPGTSNINFFTGEATPNLVLVDPGADGKIEMHHVITEGGSDVVVDAFGYFPPSADLTMVTPARVFDSRTAEFGAAMVLAGTRDIKLAGVGGIPETGVGAVIANVAVVNPADDGFATVYTAGQPQPTTSNLNYTAGQARANLVVIPVSANGFATLFTLENAHYVIDVQGYFEEGADFQPISPIRLRDTRVDDLGPLGHDSTITIAVDSAPTIPADAAAVFGNLTAVAPTQPGHLQVYTNATPDTSNVNFLGGKTVANAVLTALSNVGEIHVRATLPTP</sequence>
<evidence type="ECO:0000313" key="2">
    <source>
        <dbReference type="Proteomes" id="UP000237968"/>
    </source>
</evidence>
<protein>
    <submittedName>
        <fullName evidence="1">Uncharacterized protein</fullName>
    </submittedName>
</protein>
<dbReference type="AlphaFoldDB" id="A0A2S9YLA5"/>
<reference evidence="1 2" key="1">
    <citation type="submission" date="2018-03" db="EMBL/GenBank/DDBJ databases">
        <title>Draft Genome Sequences of the Obligatory Marine Myxobacteria Enhygromyxa salina SWB005.</title>
        <authorList>
            <person name="Poehlein A."/>
            <person name="Moghaddam J.A."/>
            <person name="Harms H."/>
            <person name="Alanjari M."/>
            <person name="Koenig G.M."/>
            <person name="Daniel R."/>
            <person name="Schaeberle T.F."/>
        </authorList>
    </citation>
    <scope>NUCLEOTIDE SEQUENCE [LARGE SCALE GENOMIC DNA]</scope>
    <source>
        <strain evidence="1 2">SWB005</strain>
    </source>
</reference>
<proteinExistence type="predicted"/>